<name>A0A6N3B7D9_KLEOX</name>
<accession>A0A6N3B7D9</accession>
<dbReference type="EMBL" id="CACRTM010000023">
    <property type="protein sequence ID" value="VYT99791.1"/>
    <property type="molecule type" value="Genomic_DNA"/>
</dbReference>
<evidence type="ECO:0000259" key="1">
    <source>
        <dbReference type="Pfam" id="PF14534"/>
    </source>
</evidence>
<evidence type="ECO:0000313" key="2">
    <source>
        <dbReference type="EMBL" id="VYT99791.1"/>
    </source>
</evidence>
<reference evidence="2" key="1">
    <citation type="submission" date="2019-11" db="EMBL/GenBank/DDBJ databases">
        <authorList>
            <person name="Feng L."/>
        </authorList>
    </citation>
    <scope>NUCLEOTIDE SEQUENCE</scope>
    <source>
        <strain evidence="2">KOxytocaLFYP65</strain>
    </source>
</reference>
<dbReference type="InterPro" id="IPR032710">
    <property type="entry name" value="NTF2-like_dom_sf"/>
</dbReference>
<dbReference type="Gene3D" id="3.10.450.50">
    <property type="match status" value="1"/>
</dbReference>
<proteinExistence type="predicted"/>
<organism evidence="2">
    <name type="scientific">Klebsiella oxytoca</name>
    <dbReference type="NCBI Taxonomy" id="571"/>
    <lineage>
        <taxon>Bacteria</taxon>
        <taxon>Pseudomonadati</taxon>
        <taxon>Pseudomonadota</taxon>
        <taxon>Gammaproteobacteria</taxon>
        <taxon>Enterobacterales</taxon>
        <taxon>Enterobacteriaceae</taxon>
        <taxon>Klebsiella/Raoultella group</taxon>
        <taxon>Klebsiella</taxon>
    </lineage>
</organism>
<dbReference type="RefSeq" id="WP_115239553.1">
    <property type="nucleotide sequence ID" value="NZ_CABGLK010000001.1"/>
</dbReference>
<dbReference type="SUPFAM" id="SSF54427">
    <property type="entry name" value="NTF2-like"/>
    <property type="match status" value="1"/>
</dbReference>
<protein>
    <recommendedName>
        <fullName evidence="1">DUF4440 domain-containing protein</fullName>
    </recommendedName>
</protein>
<dbReference type="Pfam" id="PF14534">
    <property type="entry name" value="DUF4440"/>
    <property type="match status" value="1"/>
</dbReference>
<dbReference type="AlphaFoldDB" id="A0A6N3B7D9"/>
<gene>
    <name evidence="2" type="ORF">KOLFYP65_00267</name>
</gene>
<sequence length="144" mass="16500">MFDPVNLQLFELICHLEVSLHQASTRRSAQLLQQLLHDEFLEIGRSGERYDKTQTVAALINDDVEAINAYSFQLALLTKDCALLTYRSEVIDSDGRAAKKTLRSSIWQRSHICANHQECWQLRFHQGTPVKEVQEEEQASKTAN</sequence>
<feature type="domain" description="DUF4440" evidence="1">
    <location>
        <begin position="13"/>
        <end position="110"/>
    </location>
</feature>
<dbReference type="InterPro" id="IPR027843">
    <property type="entry name" value="DUF4440"/>
</dbReference>